<dbReference type="OrthoDB" id="9804926at2"/>
<protein>
    <submittedName>
        <fullName evidence="3">Phage major capsid protein</fullName>
    </submittedName>
</protein>
<dbReference type="InterPro" id="IPR024455">
    <property type="entry name" value="Phage_capsid"/>
</dbReference>
<sequence>MNQLSTRGSTLAGRYLQAIGVANGDPIAALGYVEQQQHRWTDYSQVKAAVDALSLGQTGTHLTASVGDSFLELVRPRALLWKLPHLRVVPFATDAILQTAGASSYWVGEGGLKPMSAPAFQRLGKLARRKVVGLAVVSNELLRSSRADAIVADDLAAACAAGIDAALFDGLAGDDDRPASVTHGALTVPATAAPLADALAALALFKGNLTTSAWFAHPQTAARIGAKNPGAGQACDVGATGGRLLGIEVFTSEAVPKTAVSLVDLSRIEVAGGRDAELRTSANATLLMTDPDTGTAKPTSMFQTNCIGLLGEIIVNWRVGGPAGSAVSITGASY</sequence>
<evidence type="ECO:0000313" key="4">
    <source>
        <dbReference type="Proteomes" id="UP000237925"/>
    </source>
</evidence>
<dbReference type="Gene3D" id="3.30.2320.10">
    <property type="entry name" value="hypothetical protein PF0899 domain"/>
    <property type="match status" value="1"/>
</dbReference>
<dbReference type="Proteomes" id="UP000237925">
    <property type="component" value="Chromosome"/>
</dbReference>
<organism evidence="3 4">
    <name type="scientific">Melaminivora suipulveris</name>
    <dbReference type="NCBI Taxonomy" id="2109913"/>
    <lineage>
        <taxon>Bacteria</taxon>
        <taxon>Pseudomonadati</taxon>
        <taxon>Pseudomonadota</taxon>
        <taxon>Betaproteobacteria</taxon>
        <taxon>Burkholderiales</taxon>
        <taxon>Comamonadaceae</taxon>
        <taxon>Melaminivora</taxon>
    </lineage>
</organism>
<dbReference type="InterPro" id="IPR054612">
    <property type="entry name" value="Phage_capsid-like_C"/>
</dbReference>
<dbReference type="RefSeq" id="WP_106683014.1">
    <property type="nucleotide sequence ID" value="NZ_CP027667.1"/>
</dbReference>
<comment type="subcellular location">
    <subcellularLocation>
        <location evidence="1">Virion</location>
    </subcellularLocation>
</comment>
<dbReference type="SUPFAM" id="SSF56563">
    <property type="entry name" value="Major capsid protein gp5"/>
    <property type="match status" value="1"/>
</dbReference>
<gene>
    <name evidence="3" type="ORF">C6568_04080</name>
</gene>
<evidence type="ECO:0000313" key="3">
    <source>
        <dbReference type="EMBL" id="AVO48534.1"/>
    </source>
</evidence>
<evidence type="ECO:0000259" key="2">
    <source>
        <dbReference type="Pfam" id="PF05065"/>
    </source>
</evidence>
<name>A0A2R3QA36_9BURK</name>
<dbReference type="AlphaFoldDB" id="A0A2R3QA36"/>
<reference evidence="3 4" key="1">
    <citation type="submission" date="2018-03" db="EMBL/GenBank/DDBJ databases">
        <title>Genome sequencing of Melaminivora sp.</title>
        <authorList>
            <person name="Kim S.-J."/>
            <person name="Heo J."/>
            <person name="Ahn J.-H."/>
            <person name="Kwon S.-W."/>
        </authorList>
    </citation>
    <scope>NUCLEOTIDE SEQUENCE [LARGE SCALE GENOMIC DNA]</scope>
    <source>
        <strain evidence="3 4">SC2-9</strain>
    </source>
</reference>
<keyword evidence="4" id="KW-1185">Reference proteome</keyword>
<feature type="domain" description="Phage capsid-like C-terminal" evidence="2">
    <location>
        <begin position="98"/>
        <end position="260"/>
    </location>
</feature>
<dbReference type="Gene3D" id="3.30.2400.10">
    <property type="entry name" value="Major capsid protein gp5"/>
    <property type="match status" value="1"/>
</dbReference>
<evidence type="ECO:0000256" key="1">
    <source>
        <dbReference type="ARBA" id="ARBA00004328"/>
    </source>
</evidence>
<proteinExistence type="predicted"/>
<accession>A0A2R3QA36</accession>
<dbReference type="NCBIfam" id="TIGR01554">
    <property type="entry name" value="major_cap_HK97"/>
    <property type="match status" value="1"/>
</dbReference>
<dbReference type="EMBL" id="CP027667">
    <property type="protein sequence ID" value="AVO48534.1"/>
    <property type="molecule type" value="Genomic_DNA"/>
</dbReference>
<dbReference type="Pfam" id="PF05065">
    <property type="entry name" value="Phage_capsid"/>
    <property type="match status" value="1"/>
</dbReference>
<dbReference type="KEGG" id="mela:C6568_04080"/>